<feature type="non-terminal residue" evidence="5">
    <location>
        <position position="1"/>
    </location>
</feature>
<evidence type="ECO:0000256" key="1">
    <source>
        <dbReference type="ARBA" id="ARBA00008889"/>
    </source>
</evidence>
<comment type="similarity">
    <text evidence="1">Belongs to the universal ribosomal protein uL10 family.</text>
</comment>
<dbReference type="PANTHER" id="PTHR11560">
    <property type="entry name" value="39S RIBOSOMAL PROTEIN L10, MITOCHONDRIAL"/>
    <property type="match status" value="1"/>
</dbReference>
<accession>A0A381REN8</accession>
<dbReference type="PROSITE" id="PS01109">
    <property type="entry name" value="RIBOSOMAL_L10"/>
    <property type="match status" value="1"/>
</dbReference>
<evidence type="ECO:0008006" key="6">
    <source>
        <dbReference type="Google" id="ProtNLM"/>
    </source>
</evidence>
<evidence type="ECO:0000256" key="4">
    <source>
        <dbReference type="SAM" id="MobiDB-lite"/>
    </source>
</evidence>
<name>A0A381REN8_9ZZZZ</name>
<dbReference type="Pfam" id="PF00466">
    <property type="entry name" value="Ribosomal_L10"/>
    <property type="match status" value="1"/>
</dbReference>
<gene>
    <name evidence="5" type="ORF">METZ01_LOCUS42262</name>
</gene>
<keyword evidence="2" id="KW-0689">Ribosomal protein</keyword>
<dbReference type="GO" id="GO:0015934">
    <property type="term" value="C:large ribosomal subunit"/>
    <property type="evidence" value="ECO:0007669"/>
    <property type="project" value="InterPro"/>
</dbReference>
<proteinExistence type="inferred from homology"/>
<feature type="compositionally biased region" description="Acidic residues" evidence="4">
    <location>
        <begin position="216"/>
        <end position="227"/>
    </location>
</feature>
<keyword evidence="3" id="KW-0687">Ribonucleoprotein</keyword>
<dbReference type="HAMAP" id="MF_00362">
    <property type="entry name" value="Ribosomal_uL10"/>
    <property type="match status" value="1"/>
</dbReference>
<feature type="compositionally biased region" description="Low complexity" evidence="4">
    <location>
        <begin position="176"/>
        <end position="190"/>
    </location>
</feature>
<feature type="compositionally biased region" description="Low complexity" evidence="4">
    <location>
        <begin position="228"/>
        <end position="237"/>
    </location>
</feature>
<feature type="compositionally biased region" description="Low complexity" evidence="4">
    <location>
        <begin position="203"/>
        <end position="215"/>
    </location>
</feature>
<reference evidence="5" key="1">
    <citation type="submission" date="2018-05" db="EMBL/GenBank/DDBJ databases">
        <authorList>
            <person name="Lanie J.A."/>
            <person name="Ng W.-L."/>
            <person name="Kazmierczak K.M."/>
            <person name="Andrzejewski T.M."/>
            <person name="Davidsen T.M."/>
            <person name="Wayne K.J."/>
            <person name="Tettelin H."/>
            <person name="Glass J.I."/>
            <person name="Rusch D."/>
            <person name="Podicherti R."/>
            <person name="Tsui H.-C.T."/>
            <person name="Winkler M.E."/>
        </authorList>
    </citation>
    <scope>NUCLEOTIDE SEQUENCE</scope>
</reference>
<dbReference type="GO" id="GO:0006412">
    <property type="term" value="P:translation"/>
    <property type="evidence" value="ECO:0007669"/>
    <property type="project" value="InterPro"/>
</dbReference>
<evidence type="ECO:0000256" key="2">
    <source>
        <dbReference type="ARBA" id="ARBA00022980"/>
    </source>
</evidence>
<dbReference type="NCBIfam" id="NF000955">
    <property type="entry name" value="PRK00099.1-1"/>
    <property type="match status" value="1"/>
</dbReference>
<protein>
    <recommendedName>
        <fullName evidence="6">50S ribosomal protein L10</fullName>
    </recommendedName>
</protein>
<dbReference type="Gene3D" id="6.10.250.290">
    <property type="match status" value="1"/>
</dbReference>
<evidence type="ECO:0000256" key="3">
    <source>
        <dbReference type="ARBA" id="ARBA00023274"/>
    </source>
</evidence>
<organism evidence="5">
    <name type="scientific">marine metagenome</name>
    <dbReference type="NCBI Taxonomy" id="408172"/>
    <lineage>
        <taxon>unclassified sequences</taxon>
        <taxon>metagenomes</taxon>
        <taxon>ecological metagenomes</taxon>
    </lineage>
</organism>
<dbReference type="CDD" id="cd05797">
    <property type="entry name" value="Ribosomal_L10"/>
    <property type="match status" value="1"/>
</dbReference>
<feature type="compositionally biased region" description="Acidic residues" evidence="4">
    <location>
        <begin position="191"/>
        <end position="202"/>
    </location>
</feature>
<dbReference type="AlphaFoldDB" id="A0A381REN8"/>
<dbReference type="InterPro" id="IPR043141">
    <property type="entry name" value="Ribosomal_uL10-like_sf"/>
</dbReference>
<dbReference type="Gene3D" id="3.30.70.1730">
    <property type="match status" value="1"/>
</dbReference>
<dbReference type="InterPro" id="IPR022973">
    <property type="entry name" value="Ribosomal_uL10_bac"/>
</dbReference>
<dbReference type="InterPro" id="IPR047865">
    <property type="entry name" value="Ribosomal_uL10_bac_type"/>
</dbReference>
<dbReference type="SUPFAM" id="SSF160369">
    <property type="entry name" value="Ribosomal protein L10-like"/>
    <property type="match status" value="1"/>
</dbReference>
<evidence type="ECO:0000313" key="5">
    <source>
        <dbReference type="EMBL" id="SUZ89408.1"/>
    </source>
</evidence>
<dbReference type="InterPro" id="IPR001790">
    <property type="entry name" value="Ribosomal_uL10"/>
</dbReference>
<dbReference type="InterPro" id="IPR002363">
    <property type="entry name" value="Ribosomal_uL10_CS_bac"/>
</dbReference>
<dbReference type="EMBL" id="UINC01001816">
    <property type="protein sequence ID" value="SUZ89408.1"/>
    <property type="molecule type" value="Genomic_DNA"/>
</dbReference>
<feature type="region of interest" description="Disordered" evidence="4">
    <location>
        <begin position="171"/>
        <end position="237"/>
    </location>
</feature>
<sequence length="237" mass="25088">MEREPRAEKASVVEDVRERFGEAEAVLVTEYRGLDVSQMAELRAALRDADTIYKIYKNTLVRLALAEGTPESLLEMLVGPTALAFVEKDPGAAAKALKEFASTNEVLIIKGGLLNGEVLDEAQVRELADLPSRDELLTSLAGGLAAPLQQMASMMNNLLSEMANLLQSLSDKAGTAPESEVPAEPAADDAVTAEDPVDESPVEPEVPAEPAADDAVTAEDPVDESPVEPEVPAEPAA</sequence>
<feature type="non-terminal residue" evidence="5">
    <location>
        <position position="237"/>
    </location>
</feature>
<dbReference type="GO" id="GO:0003735">
    <property type="term" value="F:structural constituent of ribosome"/>
    <property type="evidence" value="ECO:0007669"/>
    <property type="project" value="InterPro"/>
</dbReference>